<dbReference type="STRING" id="246191.SAMN05660337_1222"/>
<dbReference type="Proteomes" id="UP000199053">
    <property type="component" value="Unassembled WGS sequence"/>
</dbReference>
<name>A0A1G9EQ81_9BACT</name>
<sequence length="304" mass="35438">MAHNMRFNFDKSAFGRHESFGLRYGWLTKGFNAFQEDPSVFENEDATVILGVGKNMVKSIKNWLFSANLISREVNGICATDIGKLLFGKKGYDHYLENEGTIWLLHWLLATNAESSTVFYWFFNLFHRTEFKNDDILKSLEQFVESDLKANYSHNTLKQDIQILLRMYSHTRESGNNEHLKELDCPLSSLQLIAYYKDAKSYQSKIEKRDHIPLGIFGYALLDVFSAMNFKEIPLEKLIYNQDGYATIGSIFRLSENGFIYHVEKLMAAMPNVFEYSESSGLRQLYLLDEKISKYDLLKWHFDQ</sequence>
<reference evidence="3" key="1">
    <citation type="submission" date="2016-10" db="EMBL/GenBank/DDBJ databases">
        <authorList>
            <person name="Varghese N."/>
            <person name="Submissions S."/>
        </authorList>
    </citation>
    <scope>NUCLEOTIDE SEQUENCE [LARGE SCALE GENOMIC DNA]</scope>
    <source>
        <strain evidence="3">DSM 16995</strain>
    </source>
</reference>
<keyword evidence="3" id="KW-1185">Reference proteome</keyword>
<protein>
    <recommendedName>
        <fullName evidence="1">DUF4007 domain-containing protein</fullName>
    </recommendedName>
</protein>
<evidence type="ECO:0000313" key="3">
    <source>
        <dbReference type="Proteomes" id="UP000199053"/>
    </source>
</evidence>
<accession>A0A1G9EQ81</accession>
<dbReference type="EMBL" id="FNGA01000002">
    <property type="protein sequence ID" value="SDK78367.1"/>
    <property type="molecule type" value="Genomic_DNA"/>
</dbReference>
<evidence type="ECO:0000259" key="1">
    <source>
        <dbReference type="Pfam" id="PF13182"/>
    </source>
</evidence>
<evidence type="ECO:0000313" key="2">
    <source>
        <dbReference type="EMBL" id="SDK78367.1"/>
    </source>
</evidence>
<dbReference type="InterPro" id="IPR025248">
    <property type="entry name" value="DUF4007"/>
</dbReference>
<proteinExistence type="predicted"/>
<feature type="domain" description="DUF4007" evidence="1">
    <location>
        <begin position="14"/>
        <end position="298"/>
    </location>
</feature>
<dbReference type="AlphaFoldDB" id="A0A1G9EQ81"/>
<organism evidence="2 3">
    <name type="scientific">Maridesulfovibrio ferrireducens</name>
    <dbReference type="NCBI Taxonomy" id="246191"/>
    <lineage>
        <taxon>Bacteria</taxon>
        <taxon>Pseudomonadati</taxon>
        <taxon>Thermodesulfobacteriota</taxon>
        <taxon>Desulfovibrionia</taxon>
        <taxon>Desulfovibrionales</taxon>
        <taxon>Desulfovibrionaceae</taxon>
        <taxon>Maridesulfovibrio</taxon>
    </lineage>
</organism>
<gene>
    <name evidence="2" type="ORF">SAMN05660337_1222</name>
</gene>
<dbReference type="Pfam" id="PF13182">
    <property type="entry name" value="DUF4007"/>
    <property type="match status" value="1"/>
</dbReference>